<reference evidence="3" key="1">
    <citation type="journal article" date="2013" name="Nature">
        <title>Pan genome of the phytoplankton Emiliania underpins its global distribution.</title>
        <authorList>
            <person name="Read B.A."/>
            <person name="Kegel J."/>
            <person name="Klute M.J."/>
            <person name="Kuo A."/>
            <person name="Lefebvre S.C."/>
            <person name="Maumus F."/>
            <person name="Mayer C."/>
            <person name="Miller J."/>
            <person name="Monier A."/>
            <person name="Salamov A."/>
            <person name="Young J."/>
            <person name="Aguilar M."/>
            <person name="Claverie J.M."/>
            <person name="Frickenhaus S."/>
            <person name="Gonzalez K."/>
            <person name="Herman E.K."/>
            <person name="Lin Y.C."/>
            <person name="Napier J."/>
            <person name="Ogata H."/>
            <person name="Sarno A.F."/>
            <person name="Shmutz J."/>
            <person name="Schroeder D."/>
            <person name="de Vargas C."/>
            <person name="Verret F."/>
            <person name="von Dassow P."/>
            <person name="Valentin K."/>
            <person name="Van de Peer Y."/>
            <person name="Wheeler G."/>
            <person name="Dacks J.B."/>
            <person name="Delwiche C.F."/>
            <person name="Dyhrman S.T."/>
            <person name="Glockner G."/>
            <person name="John U."/>
            <person name="Richards T."/>
            <person name="Worden A.Z."/>
            <person name="Zhang X."/>
            <person name="Grigoriev I.V."/>
            <person name="Allen A.E."/>
            <person name="Bidle K."/>
            <person name="Borodovsky M."/>
            <person name="Bowler C."/>
            <person name="Brownlee C."/>
            <person name="Cock J.M."/>
            <person name="Elias M."/>
            <person name="Gladyshev V.N."/>
            <person name="Groth M."/>
            <person name="Guda C."/>
            <person name="Hadaegh A."/>
            <person name="Iglesias-Rodriguez M.D."/>
            <person name="Jenkins J."/>
            <person name="Jones B.M."/>
            <person name="Lawson T."/>
            <person name="Leese F."/>
            <person name="Lindquist E."/>
            <person name="Lobanov A."/>
            <person name="Lomsadze A."/>
            <person name="Malik S.B."/>
            <person name="Marsh M.E."/>
            <person name="Mackinder L."/>
            <person name="Mock T."/>
            <person name="Mueller-Roeber B."/>
            <person name="Pagarete A."/>
            <person name="Parker M."/>
            <person name="Probert I."/>
            <person name="Quesneville H."/>
            <person name="Raines C."/>
            <person name="Rensing S.A."/>
            <person name="Riano-Pachon D.M."/>
            <person name="Richier S."/>
            <person name="Rokitta S."/>
            <person name="Shiraiwa Y."/>
            <person name="Soanes D.M."/>
            <person name="van der Giezen M."/>
            <person name="Wahlund T.M."/>
            <person name="Williams B."/>
            <person name="Wilson W."/>
            <person name="Wolfe G."/>
            <person name="Wurch L.L."/>
        </authorList>
    </citation>
    <scope>NUCLEOTIDE SEQUENCE</scope>
</reference>
<dbReference type="GeneID" id="17267072"/>
<evidence type="ECO:0000313" key="3">
    <source>
        <dbReference type="Proteomes" id="UP000013827"/>
    </source>
</evidence>
<feature type="region of interest" description="Disordered" evidence="1">
    <location>
        <begin position="157"/>
        <end position="179"/>
    </location>
</feature>
<dbReference type="KEGG" id="ehx:EMIHUDRAFT_207232"/>
<name>A0A0D3JF37_EMIH1</name>
<reference evidence="2" key="2">
    <citation type="submission" date="2024-10" db="UniProtKB">
        <authorList>
            <consortium name="EnsemblProtists"/>
        </authorList>
    </citation>
    <scope>IDENTIFICATION</scope>
</reference>
<dbReference type="AlphaFoldDB" id="A0A0D3JF37"/>
<dbReference type="EnsemblProtists" id="EOD21527">
    <property type="protein sequence ID" value="EOD21527"/>
    <property type="gene ID" value="EMIHUDRAFT_241046"/>
</dbReference>
<evidence type="ECO:0000256" key="1">
    <source>
        <dbReference type="SAM" id="MobiDB-lite"/>
    </source>
</evidence>
<proteinExistence type="predicted"/>
<organism evidence="2 3">
    <name type="scientific">Emiliania huxleyi (strain CCMP1516)</name>
    <dbReference type="NCBI Taxonomy" id="280463"/>
    <lineage>
        <taxon>Eukaryota</taxon>
        <taxon>Haptista</taxon>
        <taxon>Haptophyta</taxon>
        <taxon>Prymnesiophyceae</taxon>
        <taxon>Isochrysidales</taxon>
        <taxon>Noelaerhabdaceae</taxon>
        <taxon>Emiliania</taxon>
    </lineage>
</organism>
<dbReference type="RefSeq" id="XP_005774551.1">
    <property type="nucleotide sequence ID" value="XM_005774494.1"/>
</dbReference>
<dbReference type="EnsemblProtists" id="EOD22122">
    <property type="protein sequence ID" value="EOD22122"/>
    <property type="gene ID" value="EMIHUDRAFT_207232"/>
</dbReference>
<protein>
    <submittedName>
        <fullName evidence="2">Uncharacterized protein</fullName>
    </submittedName>
</protein>
<dbReference type="KEGG" id="ehx:EMIHUDRAFT_241046"/>
<evidence type="ECO:0000313" key="2">
    <source>
        <dbReference type="EnsemblProtists" id="EOD22122"/>
    </source>
</evidence>
<dbReference type="Proteomes" id="UP000013827">
    <property type="component" value="Unassembled WGS sequence"/>
</dbReference>
<dbReference type="GeneID" id="17267669"/>
<accession>A0A0D3JF37</accession>
<dbReference type="HOGENOM" id="CLU_1506133_0_0_1"/>
<dbReference type="RefSeq" id="XP_005773956.1">
    <property type="nucleotide sequence ID" value="XM_005773899.1"/>
</dbReference>
<dbReference type="PaxDb" id="2903-EOD21527"/>
<keyword evidence="3" id="KW-1185">Reference proteome</keyword>
<sequence length="179" mass="18092">MRLPLGLVIEEVAGEIVVTGALPGYGAVGQAAEGDVVRGLTAWAPVLAGSPMWQQVTSGTPLGTRQLKRVLFSADGATFGDVRGAIASHRADAGGDGYATLIVERVREEGEPAGAVSPSQRPSLEPLGAVLARDLRLPAGGDAAAAGVDQRTWAERAGALLGGSGDEDDEGGPGGESRR</sequence>